<evidence type="ECO:0000256" key="1">
    <source>
        <dbReference type="SAM" id="Phobius"/>
    </source>
</evidence>
<accession>A0A9Q3BMB2</accession>
<dbReference type="AlphaFoldDB" id="A0A9Q3BMB2"/>
<comment type="caution">
    <text evidence="2">The sequence shown here is derived from an EMBL/GenBank/DDBJ whole genome shotgun (WGS) entry which is preliminary data.</text>
</comment>
<gene>
    <name evidence="2" type="ORF">O181_007383</name>
</gene>
<evidence type="ECO:0000313" key="3">
    <source>
        <dbReference type="Proteomes" id="UP000765509"/>
    </source>
</evidence>
<dbReference type="InterPro" id="IPR036388">
    <property type="entry name" value="WH-like_DNA-bd_sf"/>
</dbReference>
<organism evidence="2 3">
    <name type="scientific">Austropuccinia psidii MF-1</name>
    <dbReference type="NCBI Taxonomy" id="1389203"/>
    <lineage>
        <taxon>Eukaryota</taxon>
        <taxon>Fungi</taxon>
        <taxon>Dikarya</taxon>
        <taxon>Basidiomycota</taxon>
        <taxon>Pucciniomycotina</taxon>
        <taxon>Pucciniomycetes</taxon>
        <taxon>Pucciniales</taxon>
        <taxon>Sphaerophragmiaceae</taxon>
        <taxon>Austropuccinia</taxon>
    </lineage>
</organism>
<dbReference type="Gene3D" id="1.10.10.10">
    <property type="entry name" value="Winged helix-like DNA-binding domain superfamily/Winged helix DNA-binding domain"/>
    <property type="match status" value="1"/>
</dbReference>
<dbReference type="InterPro" id="IPR009057">
    <property type="entry name" value="Homeodomain-like_sf"/>
</dbReference>
<keyword evidence="1" id="KW-1133">Transmembrane helix</keyword>
<dbReference type="SUPFAM" id="SSF46689">
    <property type="entry name" value="Homeodomain-like"/>
    <property type="match status" value="1"/>
</dbReference>
<keyword evidence="1" id="KW-0812">Transmembrane</keyword>
<dbReference type="EMBL" id="AVOT02001644">
    <property type="protein sequence ID" value="MBW0467668.1"/>
    <property type="molecule type" value="Genomic_DNA"/>
</dbReference>
<dbReference type="OrthoDB" id="2444439at2759"/>
<keyword evidence="1" id="KW-0472">Membrane</keyword>
<sequence>MVVSNHLHPSLSLCHILNSLLAFLIVQYYLILINRSTSPIIPQMPYLDVETRGRLVGMRQDGMSFRAIAQLNDLPLTTVYQTFQKCQELGTITTQKKLANQ</sequence>
<reference evidence="2" key="1">
    <citation type="submission" date="2021-03" db="EMBL/GenBank/DDBJ databases">
        <title>Draft genome sequence of rust myrtle Austropuccinia psidii MF-1, a brazilian biotype.</title>
        <authorList>
            <person name="Quecine M.C."/>
            <person name="Pachon D.M.R."/>
            <person name="Bonatelli M.L."/>
            <person name="Correr F.H."/>
            <person name="Franceschini L.M."/>
            <person name="Leite T.F."/>
            <person name="Margarido G.R.A."/>
            <person name="Almeida C.A."/>
            <person name="Ferrarezi J.A."/>
            <person name="Labate C.A."/>
        </authorList>
    </citation>
    <scope>NUCLEOTIDE SEQUENCE</scope>
    <source>
        <strain evidence="2">MF-1</strain>
    </source>
</reference>
<protein>
    <submittedName>
        <fullName evidence="2">Uncharacterized protein</fullName>
    </submittedName>
</protein>
<evidence type="ECO:0000313" key="2">
    <source>
        <dbReference type="EMBL" id="MBW0467668.1"/>
    </source>
</evidence>
<proteinExistence type="predicted"/>
<keyword evidence="3" id="KW-1185">Reference proteome</keyword>
<dbReference type="Proteomes" id="UP000765509">
    <property type="component" value="Unassembled WGS sequence"/>
</dbReference>
<feature type="transmembrane region" description="Helical" evidence="1">
    <location>
        <begin position="16"/>
        <end position="34"/>
    </location>
</feature>
<name>A0A9Q3BMB2_9BASI</name>